<accession>A0ABZ1SV43</accession>
<organism evidence="2 3">
    <name type="scientific">Microbispora hainanensis</name>
    <dbReference type="NCBI Taxonomy" id="568844"/>
    <lineage>
        <taxon>Bacteria</taxon>
        <taxon>Bacillati</taxon>
        <taxon>Actinomycetota</taxon>
        <taxon>Actinomycetes</taxon>
        <taxon>Streptosporangiales</taxon>
        <taxon>Streptosporangiaceae</taxon>
        <taxon>Microbispora</taxon>
    </lineage>
</organism>
<name>A0ABZ1SV43_9ACTN</name>
<gene>
    <name evidence="2" type="ORF">OG913_04955</name>
</gene>
<keyword evidence="3" id="KW-1185">Reference proteome</keyword>
<dbReference type="RefSeq" id="WP_328709839.1">
    <property type="nucleotide sequence ID" value="NZ_CP108085.1"/>
</dbReference>
<protein>
    <submittedName>
        <fullName evidence="2">Uncharacterized protein</fullName>
    </submittedName>
</protein>
<proteinExistence type="predicted"/>
<evidence type="ECO:0000313" key="2">
    <source>
        <dbReference type="EMBL" id="WUP76374.1"/>
    </source>
</evidence>
<feature type="region of interest" description="Disordered" evidence="1">
    <location>
        <begin position="201"/>
        <end position="224"/>
    </location>
</feature>
<dbReference type="Proteomes" id="UP001432011">
    <property type="component" value="Chromosome"/>
</dbReference>
<dbReference type="EMBL" id="CP108085">
    <property type="protein sequence ID" value="WUP76374.1"/>
    <property type="molecule type" value="Genomic_DNA"/>
</dbReference>
<evidence type="ECO:0000256" key="1">
    <source>
        <dbReference type="SAM" id="MobiDB-lite"/>
    </source>
</evidence>
<sequence length="224" mass="23566">MNRPRQPMPVQRPPVRGRVLALTAAFALGAMVSGGVVFGMTRPSSIEQMADQIRAESALRDKTQIKTLTELARTTRDRLVPVLDGLDRALPVDGTAGPAVITAADVENWRKAATAAVEGFADPPSGETATNVARSSLTSAVRQLATIVDTYAAARDLTGPARTAAMDLVVRQRADALFTWSVGATALDAVNVDAGYGHQHVFLPTSPGEGDLTPDAEPEGNHDS</sequence>
<reference evidence="2" key="1">
    <citation type="submission" date="2022-10" db="EMBL/GenBank/DDBJ databases">
        <title>The complete genomes of actinobacterial strains from the NBC collection.</title>
        <authorList>
            <person name="Joergensen T.S."/>
            <person name="Alvarez Arevalo M."/>
            <person name="Sterndorff E.B."/>
            <person name="Faurdal D."/>
            <person name="Vuksanovic O."/>
            <person name="Mourched A.-S."/>
            <person name="Charusanti P."/>
            <person name="Shaw S."/>
            <person name="Blin K."/>
            <person name="Weber T."/>
        </authorList>
    </citation>
    <scope>NUCLEOTIDE SEQUENCE</scope>
    <source>
        <strain evidence="2">NBC_00254</strain>
    </source>
</reference>
<evidence type="ECO:0000313" key="3">
    <source>
        <dbReference type="Proteomes" id="UP001432011"/>
    </source>
</evidence>